<feature type="domain" description="RING-type" evidence="6">
    <location>
        <begin position="651"/>
        <end position="690"/>
    </location>
</feature>
<feature type="domain" description="SPX" evidence="7">
    <location>
        <begin position="1"/>
        <end position="591"/>
    </location>
</feature>
<feature type="compositionally biased region" description="Acidic residues" evidence="5">
    <location>
        <begin position="398"/>
        <end position="408"/>
    </location>
</feature>
<dbReference type="PANTHER" id="PTHR23327">
    <property type="entry name" value="RING FINGER PROTEIN 127"/>
    <property type="match status" value="1"/>
</dbReference>
<keyword evidence="1" id="KW-0479">Metal-binding</keyword>
<feature type="region of interest" description="Disordered" evidence="5">
    <location>
        <begin position="169"/>
        <end position="295"/>
    </location>
</feature>
<dbReference type="InterPro" id="IPR004331">
    <property type="entry name" value="SPX_dom"/>
</dbReference>
<dbReference type="SMART" id="SM00184">
    <property type="entry name" value="RING"/>
    <property type="match status" value="1"/>
</dbReference>
<reference evidence="8 9" key="1">
    <citation type="journal article" date="2018" name="Front. Microbiol.">
        <title>Prospects for Fungal Bioremediation of Acidic Radioactive Waste Sites: Characterization and Genome Sequence of Rhodotorula taiwanensis MD1149.</title>
        <authorList>
            <person name="Tkavc R."/>
            <person name="Matrosova V.Y."/>
            <person name="Grichenko O.E."/>
            <person name="Gostincar C."/>
            <person name="Volpe R.P."/>
            <person name="Klimenkova P."/>
            <person name="Gaidamakova E.K."/>
            <person name="Zhou C.E."/>
            <person name="Stewart B.J."/>
            <person name="Lyman M.G."/>
            <person name="Malfatti S.A."/>
            <person name="Rubinfeld B."/>
            <person name="Courtot M."/>
            <person name="Singh J."/>
            <person name="Dalgard C.L."/>
            <person name="Hamilton T."/>
            <person name="Frey K.G."/>
            <person name="Gunde-Cimerman N."/>
            <person name="Dugan L."/>
            <person name="Daly M.J."/>
        </authorList>
    </citation>
    <scope>NUCLEOTIDE SEQUENCE [LARGE SCALE GENOMIC DNA]</scope>
    <source>
        <strain evidence="8 9">MD1149</strain>
    </source>
</reference>
<accession>A0A2S5BD57</accession>
<keyword evidence="9" id="KW-1185">Reference proteome</keyword>
<dbReference type="Gene3D" id="3.30.40.10">
    <property type="entry name" value="Zinc/RING finger domain, C3HC4 (zinc finger)"/>
    <property type="match status" value="1"/>
</dbReference>
<dbReference type="PROSITE" id="PS51382">
    <property type="entry name" value="SPX"/>
    <property type="match status" value="1"/>
</dbReference>
<feature type="compositionally biased region" description="Basic residues" evidence="5">
    <location>
        <begin position="412"/>
        <end position="424"/>
    </location>
</feature>
<evidence type="ECO:0000313" key="9">
    <source>
        <dbReference type="Proteomes" id="UP000237144"/>
    </source>
</evidence>
<organism evidence="8 9">
    <name type="scientific">Rhodotorula taiwanensis</name>
    <dbReference type="NCBI Taxonomy" id="741276"/>
    <lineage>
        <taxon>Eukaryota</taxon>
        <taxon>Fungi</taxon>
        <taxon>Dikarya</taxon>
        <taxon>Basidiomycota</taxon>
        <taxon>Pucciniomycotina</taxon>
        <taxon>Microbotryomycetes</taxon>
        <taxon>Sporidiobolales</taxon>
        <taxon>Sporidiobolaceae</taxon>
        <taxon>Rhodotorula</taxon>
    </lineage>
</organism>
<feature type="compositionally biased region" description="Low complexity" evidence="5">
    <location>
        <begin position="230"/>
        <end position="243"/>
    </location>
</feature>
<feature type="region of interest" description="Disordered" evidence="5">
    <location>
        <begin position="325"/>
        <end position="351"/>
    </location>
</feature>
<feature type="region of interest" description="Disordered" evidence="5">
    <location>
        <begin position="59"/>
        <end position="96"/>
    </location>
</feature>
<evidence type="ECO:0000256" key="1">
    <source>
        <dbReference type="ARBA" id="ARBA00022723"/>
    </source>
</evidence>
<feature type="compositionally biased region" description="Basic and acidic residues" evidence="5">
    <location>
        <begin position="327"/>
        <end position="337"/>
    </location>
</feature>
<evidence type="ECO:0000256" key="3">
    <source>
        <dbReference type="ARBA" id="ARBA00022833"/>
    </source>
</evidence>
<dbReference type="Pfam" id="PF03105">
    <property type="entry name" value="SPX"/>
    <property type="match status" value="1"/>
</dbReference>
<feature type="compositionally biased region" description="Polar residues" evidence="5">
    <location>
        <begin position="255"/>
        <end position="277"/>
    </location>
</feature>
<evidence type="ECO:0000313" key="8">
    <source>
        <dbReference type="EMBL" id="POY74715.1"/>
    </source>
</evidence>
<evidence type="ECO:0000256" key="4">
    <source>
        <dbReference type="PROSITE-ProRule" id="PRU00175"/>
    </source>
</evidence>
<feature type="region of interest" description="Disordered" evidence="5">
    <location>
        <begin position="390"/>
        <end position="424"/>
    </location>
</feature>
<name>A0A2S5BD57_9BASI</name>
<dbReference type="SUPFAM" id="SSF57850">
    <property type="entry name" value="RING/U-box"/>
    <property type="match status" value="1"/>
</dbReference>
<evidence type="ECO:0000256" key="2">
    <source>
        <dbReference type="ARBA" id="ARBA00022771"/>
    </source>
</evidence>
<dbReference type="STRING" id="741276.A0A2S5BD57"/>
<proteinExistence type="predicted"/>
<dbReference type="Proteomes" id="UP000237144">
    <property type="component" value="Unassembled WGS sequence"/>
</dbReference>
<gene>
    <name evidence="8" type="ORF">BMF94_2190</name>
</gene>
<protein>
    <recommendedName>
        <fullName evidence="10">RING-type domain-containing protein</fullName>
    </recommendedName>
</protein>
<dbReference type="InterPro" id="IPR017907">
    <property type="entry name" value="Znf_RING_CS"/>
</dbReference>
<dbReference type="Pfam" id="PF15227">
    <property type="entry name" value="zf-C3HC4_4"/>
    <property type="match status" value="1"/>
</dbReference>
<sequence>MKYGKQYLESLESVPEEWRQQAIEYRKLKKVINRVANELKELGLTSEVLRDLLQTHKVASPPAPAPAQLHGASHLHWSSGAEPSSDAGNGDDKTGSVQAGVQEALDDAANSMAEASEADVDEIQGLSAKARGKQKAVRKRRVHATYELRGTATQPEPCIHLVFSSCSSTSASESDVRSPSREDSEDPAGSPANFLFKRHARRRSTASAETTRERIVEIASSDGEGDSDAARTGTGATASVSTSPPLRPARKDTPDTTPEGSSSGQADNLDATESTGSIAEDVDDDIEFEGAGPQANQLLRRMYGVGRRWSEDEDGAAIVELDEGGEEAERPDLEGHPDAGGAGDAAAHPASRQIRRTLSEETLKSKDAFDMSAIGKATAAAQAYRTAASHEKARLAEEQGDEADDEEDGRQKARRPERKRRARQHRREVYIPLTSDTEFLTLLASALNSLATLQLAQKRQFSEAVATLAKEVSAVSSPSRPKSDLYIWREIFSLWIEADIFESSRERDRGERSIEDVEKHLEWFVDQVAKRKLAKRMKHKESRVALEKFIALNVELLDLKKFQVANEEAARKILKKHDKRTALTASLGFPQLIGNDTTNGISTELMSRAADGGKSKPVLTLPGFPSLPHILLSTFTSTLLPVIPTIEDYECLICGDIAFKPIRLNCGHRFCVRCLVKMQKRGQDNCPQCRSAVVLRADASNLDLEMSKYLNEWFPREVKAKEKSNQKESAREELAEMGLKDHKCVIS</sequence>
<dbReference type="GO" id="GO:0008270">
    <property type="term" value="F:zinc ion binding"/>
    <property type="evidence" value="ECO:0007669"/>
    <property type="project" value="UniProtKB-KW"/>
</dbReference>
<evidence type="ECO:0000256" key="5">
    <source>
        <dbReference type="SAM" id="MobiDB-lite"/>
    </source>
</evidence>
<evidence type="ECO:0000259" key="7">
    <source>
        <dbReference type="PROSITE" id="PS51382"/>
    </source>
</evidence>
<keyword evidence="2 4" id="KW-0863">Zinc-finger</keyword>
<dbReference type="EMBL" id="PJQD01000022">
    <property type="protein sequence ID" value="POY74715.1"/>
    <property type="molecule type" value="Genomic_DNA"/>
</dbReference>
<dbReference type="AlphaFoldDB" id="A0A2S5BD57"/>
<comment type="caution">
    <text evidence="8">The sequence shown here is derived from an EMBL/GenBank/DDBJ whole genome shotgun (WGS) entry which is preliminary data.</text>
</comment>
<dbReference type="PROSITE" id="PS50089">
    <property type="entry name" value="ZF_RING_2"/>
    <property type="match status" value="1"/>
</dbReference>
<evidence type="ECO:0000259" key="6">
    <source>
        <dbReference type="PROSITE" id="PS50089"/>
    </source>
</evidence>
<evidence type="ECO:0008006" key="10">
    <source>
        <dbReference type="Google" id="ProtNLM"/>
    </source>
</evidence>
<dbReference type="OrthoDB" id="5588846at2759"/>
<dbReference type="InterPro" id="IPR013083">
    <property type="entry name" value="Znf_RING/FYVE/PHD"/>
</dbReference>
<dbReference type="PANTHER" id="PTHR23327:SF51">
    <property type="entry name" value="TRANSCRIPTIONAL REGULATOR OF YEAST FORM ADHERENCE 3"/>
    <property type="match status" value="1"/>
</dbReference>
<keyword evidence="3" id="KW-0862">Zinc</keyword>
<dbReference type="InterPro" id="IPR001841">
    <property type="entry name" value="Znf_RING"/>
</dbReference>
<dbReference type="PROSITE" id="PS00518">
    <property type="entry name" value="ZF_RING_1"/>
    <property type="match status" value="1"/>
</dbReference>